<evidence type="ECO:0000313" key="3">
    <source>
        <dbReference type="Proteomes" id="UP000464317"/>
    </source>
</evidence>
<keyword evidence="1" id="KW-0812">Transmembrane</keyword>
<dbReference type="KEGG" id="mfel:JPM2_2440"/>
<accession>A0A809RU38</accession>
<keyword evidence="3" id="KW-1185">Reference proteome</keyword>
<evidence type="ECO:0000313" key="2">
    <source>
        <dbReference type="EMBL" id="BBU47551.1"/>
    </source>
</evidence>
<reference evidence="2 3" key="1">
    <citation type="submission" date="2020-01" db="EMBL/GenBank/DDBJ databases">
        <title>Complete genome sequence of Mycoplasma felis strain Myco-2.</title>
        <authorList>
            <person name="Kinoshita Y."/>
            <person name="Niwa H."/>
            <person name="Uchida-Fujii E."/>
            <person name="Nukada T."/>
        </authorList>
    </citation>
    <scope>NUCLEOTIDE SEQUENCE [LARGE SCALE GENOMIC DNA]</scope>
    <source>
        <strain evidence="2 3">Myco-2</strain>
    </source>
</reference>
<keyword evidence="1" id="KW-1133">Transmembrane helix</keyword>
<feature type="transmembrane region" description="Helical" evidence="1">
    <location>
        <begin position="14"/>
        <end position="36"/>
    </location>
</feature>
<gene>
    <name evidence="2" type="ORF">JPM2_2440</name>
</gene>
<keyword evidence="1" id="KW-0472">Membrane</keyword>
<sequence length="198" mass="23679">MNNQTFFSAEAGNIIIWVVLAIILCLLIVYFLYQFIKGKIEKKRTKQATEEFEKNSSIYWYEIVIKINKLILLNKYTHDNFVPSIGKYTMSEINRATKNVIDQIFDEYEFKNFILQNPKFQKEIQELDMLRDLNSNLWQKKLEKVLTDFNNYEETALNEAKNSIRTSLENLKTKEELNIWMEQKYYSALNKIKESNNE</sequence>
<protein>
    <submittedName>
        <fullName evidence="2">Uncharacterized protein</fullName>
    </submittedName>
</protein>
<evidence type="ECO:0000256" key="1">
    <source>
        <dbReference type="SAM" id="Phobius"/>
    </source>
</evidence>
<dbReference type="NCBIfam" id="NF045939">
    <property type="entry name" value="MHJ_0274_fam"/>
    <property type="match status" value="1"/>
</dbReference>
<dbReference type="RefSeq" id="WP_161553046.1">
    <property type="nucleotide sequence ID" value="NZ_AP022325.1"/>
</dbReference>
<organism evidence="2 3">
    <name type="scientific">Mycoplasmopsis felis</name>
    <dbReference type="NCBI Taxonomy" id="33923"/>
    <lineage>
        <taxon>Bacteria</taxon>
        <taxon>Bacillati</taxon>
        <taxon>Mycoplasmatota</taxon>
        <taxon>Mycoplasmoidales</taxon>
        <taxon>Metamycoplasmataceae</taxon>
        <taxon>Mycoplasmopsis</taxon>
    </lineage>
</organism>
<dbReference type="EMBL" id="AP022325">
    <property type="protein sequence ID" value="BBU47551.1"/>
    <property type="molecule type" value="Genomic_DNA"/>
</dbReference>
<dbReference type="AlphaFoldDB" id="A0A809RU38"/>
<proteinExistence type="predicted"/>
<dbReference type="Proteomes" id="UP000464317">
    <property type="component" value="Chromosome"/>
</dbReference>
<name>A0A809RU38_9BACT</name>